<evidence type="ECO:0000313" key="1">
    <source>
        <dbReference type="EMBL" id="KAK5634799.1"/>
    </source>
</evidence>
<evidence type="ECO:0000313" key="2">
    <source>
        <dbReference type="Proteomes" id="UP001305414"/>
    </source>
</evidence>
<comment type="caution">
    <text evidence="1">The sequence shown here is derived from an EMBL/GenBank/DDBJ whole genome shotgun (WGS) entry which is preliminary data.</text>
</comment>
<protein>
    <submittedName>
        <fullName evidence="1">Uncharacterized protein</fullName>
    </submittedName>
</protein>
<reference evidence="1 2" key="1">
    <citation type="submission" date="2023-10" db="EMBL/GenBank/DDBJ databases">
        <title>Draft genome sequence of Xylaria bambusicola isolate GMP-LS, the root and basal stem rot pathogen of sugarcane in Indonesia.</title>
        <authorList>
            <person name="Selvaraj P."/>
            <person name="Muralishankar V."/>
            <person name="Muruganantham S."/>
            <person name="Sp S."/>
            <person name="Haryani S."/>
            <person name="Lau K.J.X."/>
            <person name="Naqvi N.I."/>
        </authorList>
    </citation>
    <scope>NUCLEOTIDE SEQUENCE [LARGE SCALE GENOMIC DNA]</scope>
    <source>
        <strain evidence="1">GMP-LS</strain>
    </source>
</reference>
<dbReference type="EMBL" id="JAWHQM010000044">
    <property type="protein sequence ID" value="KAK5634799.1"/>
    <property type="molecule type" value="Genomic_DNA"/>
</dbReference>
<sequence>MLSDMLKSCLPGFCVEAAEVADEIAWRRIGSHMPPMVDHFIDLVTDPLAVKMHTVEMLLECIASIKRPI</sequence>
<gene>
    <name evidence="1" type="ORF">RRF57_010512</name>
</gene>
<accession>A0AAN7V1I3</accession>
<keyword evidence="2" id="KW-1185">Reference proteome</keyword>
<proteinExistence type="predicted"/>
<dbReference type="Proteomes" id="UP001305414">
    <property type="component" value="Unassembled WGS sequence"/>
</dbReference>
<organism evidence="1 2">
    <name type="scientific">Xylaria bambusicola</name>
    <dbReference type="NCBI Taxonomy" id="326684"/>
    <lineage>
        <taxon>Eukaryota</taxon>
        <taxon>Fungi</taxon>
        <taxon>Dikarya</taxon>
        <taxon>Ascomycota</taxon>
        <taxon>Pezizomycotina</taxon>
        <taxon>Sordariomycetes</taxon>
        <taxon>Xylariomycetidae</taxon>
        <taxon>Xylariales</taxon>
        <taxon>Xylariaceae</taxon>
        <taxon>Xylaria</taxon>
    </lineage>
</organism>
<dbReference type="AlphaFoldDB" id="A0AAN7V1I3"/>
<name>A0AAN7V1I3_9PEZI</name>